<evidence type="ECO:0000256" key="1">
    <source>
        <dbReference type="SAM" id="MobiDB-lite"/>
    </source>
</evidence>
<reference evidence="2 3" key="1">
    <citation type="journal article" date="2020" name="Phytopathology">
        <title>Genome Sequence Resources of Colletotrichum truncatum, C. plurivorum, C. musicola, and C. sojae: Four Species Pathogenic to Soybean (Glycine max).</title>
        <authorList>
            <person name="Rogerio F."/>
            <person name="Boufleur T.R."/>
            <person name="Ciampi-Guillardi M."/>
            <person name="Sukno S.A."/>
            <person name="Thon M.R."/>
            <person name="Massola Junior N.S."/>
            <person name="Baroncelli R."/>
        </authorList>
    </citation>
    <scope>NUCLEOTIDE SEQUENCE [LARGE SCALE GENOMIC DNA]</scope>
    <source>
        <strain evidence="2 3">LFN0009</strain>
    </source>
</reference>
<name>A0A8H6JUD7_9PEZI</name>
<sequence length="88" mass="8814">MSKRVGRPGDGLASDRPGAADASKGVVQQDMCVASACHDVESGDGDGSAGRSPVARRPSPSARFRIDTPPILLAGVASITTAAMAPLP</sequence>
<dbReference type="EMBL" id="WIGN01000009">
    <property type="protein sequence ID" value="KAF6819509.1"/>
    <property type="molecule type" value="Genomic_DNA"/>
</dbReference>
<proteinExistence type="predicted"/>
<dbReference type="Proteomes" id="UP000652219">
    <property type="component" value="Unassembled WGS sequence"/>
</dbReference>
<feature type="region of interest" description="Disordered" evidence="1">
    <location>
        <begin position="38"/>
        <end position="65"/>
    </location>
</feature>
<protein>
    <submittedName>
        <fullName evidence="2">Uncharacterized protein</fullName>
    </submittedName>
</protein>
<dbReference type="AlphaFoldDB" id="A0A8H6JUD7"/>
<comment type="caution">
    <text evidence="2">The sequence shown here is derived from an EMBL/GenBank/DDBJ whole genome shotgun (WGS) entry which is preliminary data.</text>
</comment>
<gene>
    <name evidence="2" type="ORF">CSOJ01_01252</name>
</gene>
<keyword evidence="3" id="KW-1185">Reference proteome</keyword>
<feature type="region of interest" description="Disordered" evidence="1">
    <location>
        <begin position="1"/>
        <end position="26"/>
    </location>
</feature>
<accession>A0A8H6JUD7</accession>
<evidence type="ECO:0000313" key="2">
    <source>
        <dbReference type="EMBL" id="KAF6819509.1"/>
    </source>
</evidence>
<evidence type="ECO:0000313" key="3">
    <source>
        <dbReference type="Proteomes" id="UP000652219"/>
    </source>
</evidence>
<organism evidence="2 3">
    <name type="scientific">Colletotrichum sojae</name>
    <dbReference type="NCBI Taxonomy" id="2175907"/>
    <lineage>
        <taxon>Eukaryota</taxon>
        <taxon>Fungi</taxon>
        <taxon>Dikarya</taxon>
        <taxon>Ascomycota</taxon>
        <taxon>Pezizomycotina</taxon>
        <taxon>Sordariomycetes</taxon>
        <taxon>Hypocreomycetidae</taxon>
        <taxon>Glomerellales</taxon>
        <taxon>Glomerellaceae</taxon>
        <taxon>Colletotrichum</taxon>
        <taxon>Colletotrichum orchidearum species complex</taxon>
    </lineage>
</organism>